<sequence>MIEFEIVGVKPDTDNGRPVRHIERQETDDFNQVIAHVDREIRRLTQSGSLRKHVVSEGPISAAFAYTDAAGILAYANVALVVGE</sequence>
<protein>
    <submittedName>
        <fullName evidence="1">Uncharacterized protein</fullName>
    </submittedName>
</protein>
<organism evidence="1 2">
    <name type="scientific">Mycobacterium phage Gadjet</name>
    <dbReference type="NCBI Taxonomy" id="1089122"/>
    <lineage>
        <taxon>Viruses</taxon>
        <taxon>Duplodnaviria</taxon>
        <taxon>Heunggongvirae</taxon>
        <taxon>Uroviricota</taxon>
        <taxon>Caudoviricetes</taxon>
        <taxon>Bclasvirinae</taxon>
        <taxon>Pipefishvirus</taxon>
        <taxon>Pipefishvirus gadjet</taxon>
    </lineage>
</organism>
<accession>G8I3X9</accession>
<dbReference type="Proteomes" id="UP000005859">
    <property type="component" value="Segment"/>
</dbReference>
<gene>
    <name evidence="1" type="primary">99</name>
    <name evidence="1" type="ORF">GADJET_99</name>
</gene>
<dbReference type="RefSeq" id="YP_009011330.1">
    <property type="nucleotide sequence ID" value="NC_023686.1"/>
</dbReference>
<keyword evidence="2" id="KW-1185">Reference proteome</keyword>
<dbReference type="EMBL" id="JN698992">
    <property type="protein sequence ID" value="AER47422.1"/>
    <property type="molecule type" value="Genomic_DNA"/>
</dbReference>
<evidence type="ECO:0000313" key="2">
    <source>
        <dbReference type="Proteomes" id="UP000005859"/>
    </source>
</evidence>
<name>G8I3X9_9CAUD</name>
<dbReference type="GeneID" id="18559919"/>
<evidence type="ECO:0000313" key="1">
    <source>
        <dbReference type="EMBL" id="AER47422.1"/>
    </source>
</evidence>
<dbReference type="KEGG" id="vg:18559919"/>
<proteinExistence type="predicted"/>
<reference evidence="1 2" key="1">
    <citation type="journal article" date="2012" name="J. Virol.">
        <title>Complete Genome Sequences of 138 Mycobacteriophages.</title>
        <authorList>
            <consortium name="the Science Education Alliance Phage Hunters Advancing Genomics and Evolutionary Science Program"/>
            <consortium name="the KwaZulu-Natal Research Institute for Tuberculosis and HIV Mycobacterial Genetics Course Students"/>
            <consortium name="the Phage Hunters Integrating Research and Education Program"/>
            <person name="Hatfull G.F."/>
        </authorList>
    </citation>
    <scope>NUCLEOTIDE SEQUENCE [LARGE SCALE GENOMIC DNA]</scope>
</reference>